<evidence type="ECO:0000313" key="2">
    <source>
        <dbReference type="Proteomes" id="UP001058974"/>
    </source>
</evidence>
<comment type="caution">
    <text evidence="1">The sequence shown here is derived from an EMBL/GenBank/DDBJ whole genome shotgun (WGS) entry which is preliminary data.</text>
</comment>
<proteinExistence type="predicted"/>
<protein>
    <submittedName>
        <fullName evidence="1">Uncharacterized protein</fullName>
    </submittedName>
</protein>
<sequence length="168" mass="19370">MSLSLWDHYDLSPFETFSRRWPSDHYSGVSGFNTPWYETHHHDSLGHSTQQVDAYLDQEEYGRRKVEFISQYPEIDVPMGRYPIDPTVDVYLWMDMVGGKKNNGKIYGIGPLASNYRRGDITSFTRITDGEWSSCSPILSPEMAETFRYLALSEITHEAMGHESCSKE</sequence>
<name>A0A9D5AC48_PEA</name>
<gene>
    <name evidence="1" type="ORF">KIW84_050226</name>
</gene>
<dbReference type="Gramene" id="Psat05G0022600-T1">
    <property type="protein sequence ID" value="KAI5402531.1"/>
    <property type="gene ID" value="KIW84_050226"/>
</dbReference>
<reference evidence="1 2" key="1">
    <citation type="journal article" date="2022" name="Nat. Genet.">
        <title>Improved pea reference genome and pan-genome highlight genomic features and evolutionary characteristics.</title>
        <authorList>
            <person name="Yang T."/>
            <person name="Liu R."/>
            <person name="Luo Y."/>
            <person name="Hu S."/>
            <person name="Wang D."/>
            <person name="Wang C."/>
            <person name="Pandey M.K."/>
            <person name="Ge S."/>
            <person name="Xu Q."/>
            <person name="Li N."/>
            <person name="Li G."/>
            <person name="Huang Y."/>
            <person name="Saxena R.K."/>
            <person name="Ji Y."/>
            <person name="Li M."/>
            <person name="Yan X."/>
            <person name="He Y."/>
            <person name="Liu Y."/>
            <person name="Wang X."/>
            <person name="Xiang C."/>
            <person name="Varshney R.K."/>
            <person name="Ding H."/>
            <person name="Gao S."/>
            <person name="Zong X."/>
        </authorList>
    </citation>
    <scope>NUCLEOTIDE SEQUENCE [LARGE SCALE GENOMIC DNA]</scope>
    <source>
        <strain evidence="1 2">cv. Zhongwan 6</strain>
    </source>
</reference>
<dbReference type="Proteomes" id="UP001058974">
    <property type="component" value="Chromosome 5"/>
</dbReference>
<keyword evidence="2" id="KW-1185">Reference proteome</keyword>
<organism evidence="1 2">
    <name type="scientific">Pisum sativum</name>
    <name type="common">Garden pea</name>
    <name type="synonym">Lathyrus oleraceus</name>
    <dbReference type="NCBI Taxonomy" id="3888"/>
    <lineage>
        <taxon>Eukaryota</taxon>
        <taxon>Viridiplantae</taxon>
        <taxon>Streptophyta</taxon>
        <taxon>Embryophyta</taxon>
        <taxon>Tracheophyta</taxon>
        <taxon>Spermatophyta</taxon>
        <taxon>Magnoliopsida</taxon>
        <taxon>eudicotyledons</taxon>
        <taxon>Gunneridae</taxon>
        <taxon>Pentapetalae</taxon>
        <taxon>rosids</taxon>
        <taxon>fabids</taxon>
        <taxon>Fabales</taxon>
        <taxon>Fabaceae</taxon>
        <taxon>Papilionoideae</taxon>
        <taxon>50 kb inversion clade</taxon>
        <taxon>NPAAA clade</taxon>
        <taxon>Hologalegina</taxon>
        <taxon>IRL clade</taxon>
        <taxon>Fabeae</taxon>
        <taxon>Lathyrus</taxon>
    </lineage>
</organism>
<dbReference type="EMBL" id="JAMSHJ010000005">
    <property type="protein sequence ID" value="KAI5402531.1"/>
    <property type="molecule type" value="Genomic_DNA"/>
</dbReference>
<dbReference type="AlphaFoldDB" id="A0A9D5AC48"/>
<evidence type="ECO:0000313" key="1">
    <source>
        <dbReference type="EMBL" id="KAI5402531.1"/>
    </source>
</evidence>
<accession>A0A9D5AC48</accession>